<protein>
    <recommendedName>
        <fullName evidence="4">DUF1097 domain-containing protein</fullName>
    </recommendedName>
</protein>
<accession>A0A2U2MYM8</accession>
<evidence type="ECO:0000313" key="3">
    <source>
        <dbReference type="Proteomes" id="UP000245474"/>
    </source>
</evidence>
<feature type="transmembrane region" description="Helical" evidence="1">
    <location>
        <begin position="123"/>
        <end position="140"/>
    </location>
</feature>
<proteinExistence type="predicted"/>
<dbReference type="OrthoDB" id="9775035at2"/>
<feature type="transmembrane region" description="Helical" evidence="1">
    <location>
        <begin position="179"/>
        <end position="201"/>
    </location>
</feature>
<evidence type="ECO:0000256" key="1">
    <source>
        <dbReference type="SAM" id="Phobius"/>
    </source>
</evidence>
<dbReference type="AlphaFoldDB" id="A0A2U2MYM8"/>
<organism evidence="2 3">
    <name type="scientific">Sediminicurvatus halobius</name>
    <dbReference type="NCBI Taxonomy" id="2182432"/>
    <lineage>
        <taxon>Bacteria</taxon>
        <taxon>Pseudomonadati</taxon>
        <taxon>Pseudomonadota</taxon>
        <taxon>Gammaproteobacteria</taxon>
        <taxon>Chromatiales</taxon>
        <taxon>Ectothiorhodospiraceae</taxon>
        <taxon>Sediminicurvatus</taxon>
    </lineage>
</organism>
<evidence type="ECO:0008006" key="4">
    <source>
        <dbReference type="Google" id="ProtNLM"/>
    </source>
</evidence>
<feature type="transmembrane region" description="Helical" evidence="1">
    <location>
        <begin position="147"/>
        <end position="173"/>
    </location>
</feature>
<evidence type="ECO:0000313" key="2">
    <source>
        <dbReference type="EMBL" id="PWG61903.1"/>
    </source>
</evidence>
<gene>
    <name evidence="2" type="ORF">DEM34_14335</name>
</gene>
<sequence length="219" mass="22727">MEWLVKTVLAAAISFLVPWLLKRLLPASGADPRSTGPATTAGKGFPWLAWIGALALAGGLSGIISGAMGLILGGVANWSVLGATLGIVQWYFLSRRFDVGPWFALASCLGWATFVFLQPLGHPTWAVVGLLVGLLQWLGLPRGMTGALWWIPASALAWFAGGMTGLGVGMMVAGASHFAIGWIVGWTCVGAVGAAVLALPLSRMWRGDARDGLGAASES</sequence>
<comment type="caution">
    <text evidence="2">The sequence shown here is derived from an EMBL/GenBank/DDBJ whole genome shotgun (WGS) entry which is preliminary data.</text>
</comment>
<dbReference type="Proteomes" id="UP000245474">
    <property type="component" value="Unassembled WGS sequence"/>
</dbReference>
<keyword evidence="1" id="KW-0472">Membrane</keyword>
<feature type="transmembrane region" description="Helical" evidence="1">
    <location>
        <begin position="70"/>
        <end position="92"/>
    </location>
</feature>
<dbReference type="RefSeq" id="WP_109679513.1">
    <property type="nucleotide sequence ID" value="NZ_CP086615.1"/>
</dbReference>
<keyword evidence="3" id="KW-1185">Reference proteome</keyword>
<dbReference type="EMBL" id="QFFI01000025">
    <property type="protein sequence ID" value="PWG61903.1"/>
    <property type="molecule type" value="Genomic_DNA"/>
</dbReference>
<keyword evidence="1" id="KW-0812">Transmembrane</keyword>
<reference evidence="2 3" key="1">
    <citation type="submission" date="2018-05" db="EMBL/GenBank/DDBJ databases">
        <title>Spiribacter halobius sp. nov., a moderately halophilic bacterium isolated from marine solar saltern.</title>
        <authorList>
            <person name="Zheng W.-S."/>
            <person name="Lu D.-C."/>
            <person name="Du Z.-J."/>
        </authorList>
    </citation>
    <scope>NUCLEOTIDE SEQUENCE [LARGE SCALE GENOMIC DNA]</scope>
    <source>
        <strain evidence="2 3">E85</strain>
    </source>
</reference>
<feature type="transmembrane region" description="Helical" evidence="1">
    <location>
        <begin position="45"/>
        <end position="64"/>
    </location>
</feature>
<keyword evidence="1" id="KW-1133">Transmembrane helix</keyword>
<feature type="transmembrane region" description="Helical" evidence="1">
    <location>
        <begin position="99"/>
        <end position="117"/>
    </location>
</feature>
<name>A0A2U2MYM8_9GAMM</name>